<feature type="transmembrane region" description="Helical" evidence="9">
    <location>
        <begin position="52"/>
        <end position="74"/>
    </location>
</feature>
<keyword evidence="4 9" id="KW-0997">Cell inner membrane</keyword>
<feature type="domain" description="Tripartite ATP-independent periplasmic transporters DctQ component" evidence="10">
    <location>
        <begin position="32"/>
        <end position="165"/>
    </location>
</feature>
<organism evidence="11 13">
    <name type="scientific">Saliniramus fredricksonii</name>
    <dbReference type="NCBI Taxonomy" id="1653334"/>
    <lineage>
        <taxon>Bacteria</taxon>
        <taxon>Pseudomonadati</taxon>
        <taxon>Pseudomonadota</taxon>
        <taxon>Alphaproteobacteria</taxon>
        <taxon>Hyphomicrobiales</taxon>
        <taxon>Salinarimonadaceae</taxon>
        <taxon>Saliniramus</taxon>
    </lineage>
</organism>
<dbReference type="Proteomes" id="UP000050497">
    <property type="component" value="Unassembled WGS sequence"/>
</dbReference>
<dbReference type="GO" id="GO:0005886">
    <property type="term" value="C:plasma membrane"/>
    <property type="evidence" value="ECO:0007669"/>
    <property type="project" value="UniProtKB-SubCell"/>
</dbReference>
<dbReference type="InterPro" id="IPR007387">
    <property type="entry name" value="TRAP_DctQ"/>
</dbReference>
<name>A0A0P8A4W9_9HYPH</name>
<dbReference type="EMBL" id="FMBM01000001">
    <property type="protein sequence ID" value="SCC79769.1"/>
    <property type="molecule type" value="Genomic_DNA"/>
</dbReference>
<evidence type="ECO:0000313" key="11">
    <source>
        <dbReference type="EMBL" id="KPQ10295.1"/>
    </source>
</evidence>
<keyword evidence="2 9" id="KW-0813">Transport</keyword>
<comment type="caution">
    <text evidence="11">The sequence shown here is derived from an EMBL/GenBank/DDBJ whole genome shotgun (WGS) entry which is preliminary data.</text>
</comment>
<evidence type="ECO:0000256" key="8">
    <source>
        <dbReference type="ARBA" id="ARBA00038436"/>
    </source>
</evidence>
<proteinExistence type="inferred from homology"/>
<dbReference type="AlphaFoldDB" id="A0A0P8A4W9"/>
<reference evidence="11 13" key="1">
    <citation type="submission" date="2015-09" db="EMBL/GenBank/DDBJ databases">
        <title>Identification and resolution of microdiversity through metagenomic sequencing of parallel consortia.</title>
        <authorList>
            <person name="Nelson W.C."/>
            <person name="Romine M.F."/>
            <person name="Lindemann S.R."/>
        </authorList>
    </citation>
    <scope>NUCLEOTIDE SEQUENCE [LARGE SCALE GENOMIC DNA]</scope>
    <source>
        <strain evidence="11">HL-109</strain>
    </source>
</reference>
<reference evidence="12 14" key="2">
    <citation type="submission" date="2016-08" db="EMBL/GenBank/DDBJ databases">
        <authorList>
            <person name="Varghese N."/>
            <person name="Submissions Spin"/>
        </authorList>
    </citation>
    <scope>NUCLEOTIDE SEQUENCE [LARGE SCALE GENOMIC DNA]</scope>
    <source>
        <strain evidence="12 14">HL-109</strain>
    </source>
</reference>
<dbReference type="GO" id="GO:0022857">
    <property type="term" value="F:transmembrane transporter activity"/>
    <property type="evidence" value="ECO:0007669"/>
    <property type="project" value="UniProtKB-UniRule"/>
</dbReference>
<evidence type="ECO:0000256" key="7">
    <source>
        <dbReference type="ARBA" id="ARBA00023136"/>
    </source>
</evidence>
<sequence>MTFPTIVRTTTRAIDTFTLWTGRVVAWFAVVLMFAIVYHVILRYGFEAPTIWAYDITYMLYGSMFMLGSAYCLLKGGHVRTDFLYNRWSPRTQGVVDTIAYVVLFFPAMYLFFDASYIYAERSWEQLERGFYSPWAPPIYPFKTAIPLGIAFMILQGVSELLKSLHAAVYGRWP</sequence>
<evidence type="ECO:0000313" key="12">
    <source>
        <dbReference type="EMBL" id="SCC79769.1"/>
    </source>
</evidence>
<evidence type="ECO:0000256" key="1">
    <source>
        <dbReference type="ARBA" id="ARBA00004429"/>
    </source>
</evidence>
<protein>
    <recommendedName>
        <fullName evidence="9">TRAP transporter small permease protein</fullName>
    </recommendedName>
</protein>
<dbReference type="RefSeq" id="WP_074443939.1">
    <property type="nucleotide sequence ID" value="NZ_FMBM01000001.1"/>
</dbReference>
<dbReference type="EMBL" id="LJSX01000016">
    <property type="protein sequence ID" value="KPQ10295.1"/>
    <property type="molecule type" value="Genomic_DNA"/>
</dbReference>
<evidence type="ECO:0000256" key="9">
    <source>
        <dbReference type="RuleBase" id="RU369079"/>
    </source>
</evidence>
<dbReference type="InterPro" id="IPR055348">
    <property type="entry name" value="DctQ"/>
</dbReference>
<comment type="subcellular location">
    <subcellularLocation>
        <location evidence="1 9">Cell inner membrane</location>
        <topology evidence="1 9">Multi-pass membrane protein</topology>
    </subcellularLocation>
</comment>
<feature type="transmembrane region" description="Helical" evidence="9">
    <location>
        <begin position="139"/>
        <end position="158"/>
    </location>
</feature>
<evidence type="ECO:0000256" key="5">
    <source>
        <dbReference type="ARBA" id="ARBA00022692"/>
    </source>
</evidence>
<comment type="similarity">
    <text evidence="8 9">Belongs to the TRAP transporter small permease family.</text>
</comment>
<dbReference type="PANTHER" id="PTHR35011">
    <property type="entry name" value="2,3-DIKETO-L-GULONATE TRAP TRANSPORTER SMALL PERMEASE PROTEIN YIAM"/>
    <property type="match status" value="1"/>
</dbReference>
<evidence type="ECO:0000256" key="4">
    <source>
        <dbReference type="ARBA" id="ARBA00022519"/>
    </source>
</evidence>
<feature type="transmembrane region" description="Helical" evidence="9">
    <location>
        <begin position="95"/>
        <end position="119"/>
    </location>
</feature>
<comment type="subunit">
    <text evidence="9">The complex comprises the extracytoplasmic solute receptor protein and the two transmembrane proteins.</text>
</comment>
<feature type="transmembrane region" description="Helical" evidence="9">
    <location>
        <begin position="24"/>
        <end position="46"/>
    </location>
</feature>
<dbReference type="Pfam" id="PF04290">
    <property type="entry name" value="DctQ"/>
    <property type="match status" value="1"/>
</dbReference>
<dbReference type="PANTHER" id="PTHR35011:SF4">
    <property type="entry name" value="SLL1102 PROTEIN"/>
    <property type="match status" value="1"/>
</dbReference>
<dbReference type="OrthoDB" id="9794346at2"/>
<keyword evidence="14" id="KW-1185">Reference proteome</keyword>
<evidence type="ECO:0000313" key="14">
    <source>
        <dbReference type="Proteomes" id="UP000182800"/>
    </source>
</evidence>
<accession>A0A0P8A4W9</accession>
<evidence type="ECO:0000259" key="10">
    <source>
        <dbReference type="Pfam" id="PF04290"/>
    </source>
</evidence>
<evidence type="ECO:0000256" key="2">
    <source>
        <dbReference type="ARBA" id="ARBA00022448"/>
    </source>
</evidence>
<keyword evidence="3" id="KW-1003">Cell membrane</keyword>
<dbReference type="Proteomes" id="UP000182800">
    <property type="component" value="Unassembled WGS sequence"/>
</dbReference>
<dbReference type="STRING" id="1653334.GA0071312_1146"/>
<evidence type="ECO:0000256" key="3">
    <source>
        <dbReference type="ARBA" id="ARBA00022475"/>
    </source>
</evidence>
<evidence type="ECO:0000256" key="6">
    <source>
        <dbReference type="ARBA" id="ARBA00022989"/>
    </source>
</evidence>
<keyword evidence="6 9" id="KW-1133">Transmembrane helix</keyword>
<keyword evidence="7 9" id="KW-0472">Membrane</keyword>
<comment type="function">
    <text evidence="9">Part of the tripartite ATP-independent periplasmic (TRAP) transport system.</text>
</comment>
<gene>
    <name evidence="12" type="ORF">GA0071312_1146</name>
    <name evidence="11" type="ORF">HLUCCO17_10965</name>
</gene>
<keyword evidence="5 9" id="KW-0812">Transmembrane</keyword>
<evidence type="ECO:0000313" key="13">
    <source>
        <dbReference type="Proteomes" id="UP000050497"/>
    </source>
</evidence>